<organism evidence="1 2">
    <name type="scientific">Capsaspora owczarzaki (strain ATCC 30864)</name>
    <dbReference type="NCBI Taxonomy" id="595528"/>
    <lineage>
        <taxon>Eukaryota</taxon>
        <taxon>Filasterea</taxon>
        <taxon>Capsaspora</taxon>
    </lineage>
</organism>
<keyword evidence="2" id="KW-1185">Reference proteome</keyword>
<dbReference type="InParanoid" id="A0A0D2WXI2"/>
<gene>
    <name evidence="1" type="ORF">CAOG_010166</name>
</gene>
<accession>A0A0D2WXI2</accession>
<dbReference type="EMBL" id="KE346376">
    <property type="protein sequence ID" value="KJE97915.1"/>
    <property type="molecule type" value="Genomic_DNA"/>
</dbReference>
<protein>
    <submittedName>
        <fullName evidence="1">Uncharacterized protein</fullName>
    </submittedName>
</protein>
<name>A0A0D2WXI2_CAPO3</name>
<evidence type="ECO:0000313" key="2">
    <source>
        <dbReference type="Proteomes" id="UP000008743"/>
    </source>
</evidence>
<dbReference type="AlphaFoldDB" id="A0A0D2WXI2"/>
<dbReference type="Proteomes" id="UP000008743">
    <property type="component" value="Unassembled WGS sequence"/>
</dbReference>
<reference evidence="2" key="1">
    <citation type="submission" date="2011-02" db="EMBL/GenBank/DDBJ databases">
        <title>The Genome Sequence of Capsaspora owczarzaki ATCC 30864.</title>
        <authorList>
            <person name="Russ C."/>
            <person name="Cuomo C."/>
            <person name="Burger G."/>
            <person name="Gray M.W."/>
            <person name="Holland P.W.H."/>
            <person name="King N."/>
            <person name="Lang F.B.F."/>
            <person name="Roger A.J."/>
            <person name="Ruiz-Trillo I."/>
            <person name="Young S.K."/>
            <person name="Zeng Q."/>
            <person name="Gargeya S."/>
            <person name="Alvarado L."/>
            <person name="Berlin A."/>
            <person name="Chapman S.B."/>
            <person name="Chen Z."/>
            <person name="Freedman E."/>
            <person name="Gellesch M."/>
            <person name="Goldberg J."/>
            <person name="Griggs A."/>
            <person name="Gujja S."/>
            <person name="Heilman E."/>
            <person name="Heiman D."/>
            <person name="Howarth C."/>
            <person name="Mehta T."/>
            <person name="Neiman D."/>
            <person name="Pearson M."/>
            <person name="Roberts A."/>
            <person name="Saif S."/>
            <person name="Shea T."/>
            <person name="Shenoy N."/>
            <person name="Sisk P."/>
            <person name="Stolte C."/>
            <person name="Sykes S."/>
            <person name="White J."/>
            <person name="Yandava C."/>
            <person name="Haas B."/>
            <person name="Nusbaum C."/>
            <person name="Birren B."/>
        </authorList>
    </citation>
    <scope>NUCLEOTIDE SEQUENCE</scope>
    <source>
        <strain evidence="2">ATCC 30864</strain>
    </source>
</reference>
<sequence>MLNRAKHLASPPSFEFSDPDLSSLSLSCAIHETRQASRPNGYDPKVVSVLFRLIMECRLRPVFLSNLFLPRVSWLRLVQRLVTRVAFALHYRKERRTGTFLSLIENEKTTFFL</sequence>
<proteinExistence type="predicted"/>
<evidence type="ECO:0000313" key="1">
    <source>
        <dbReference type="EMBL" id="KJE97915.1"/>
    </source>
</evidence>